<sequence length="394" mass="42021">MRKWIRTVFTLIVVAVLAGCGGGGDGNGGIGLAPGFGAAPPPAHKIIIDSDYNTMSDDGQLGVMAAQLQAQGKVQVMGISVVSGNQWLKQGVADALMSVERLGVGDRIGVYVGENYALNHTFADVEAEMAAGAGGDGYLGAWSGPEPKTDADLKPSPDGFAARTLVQRKSAVDFIIDTVKANPNEVTILAIGPLTNIALAVKKSPDIVPLIKKIIYMGGAVDVPGNTTKAAEFNWWFDPDAAQFVVRLPIPQVIVPLDVTDTVFLTKPVYDRIAHPAKPTAVTEVFRKLNGYGFSGTNGFENNPDYTQNIWDTLTLAYLIDPTYATRTVERYVDVVAKPGAADNGRSIGYASQPAGPTLQKMTVVQRFDNARFFELFIDLLTRPVPITLPAATN</sequence>
<dbReference type="Pfam" id="PF01156">
    <property type="entry name" value="IU_nuc_hydro"/>
    <property type="match status" value="1"/>
</dbReference>
<accession>A0A0D0LFW5</accession>
<proteinExistence type="predicted"/>
<comment type="caution">
    <text evidence="4">The sequence shown here is derived from an EMBL/GenBank/DDBJ whole genome shotgun (WGS) entry which is preliminary data.</text>
</comment>
<dbReference type="GO" id="GO:0006152">
    <property type="term" value="P:purine nucleoside catabolic process"/>
    <property type="evidence" value="ECO:0007669"/>
    <property type="project" value="TreeGrafter"/>
</dbReference>
<dbReference type="InterPro" id="IPR023186">
    <property type="entry name" value="IUNH"/>
</dbReference>
<dbReference type="SUPFAM" id="SSF53590">
    <property type="entry name" value="Nucleoside hydrolase"/>
    <property type="match status" value="1"/>
</dbReference>
<dbReference type="GO" id="GO:0005829">
    <property type="term" value="C:cytosol"/>
    <property type="evidence" value="ECO:0007669"/>
    <property type="project" value="TreeGrafter"/>
</dbReference>
<keyword evidence="1 4" id="KW-0378">Hydrolase</keyword>
<evidence type="ECO:0000256" key="1">
    <source>
        <dbReference type="ARBA" id="ARBA00022801"/>
    </source>
</evidence>
<protein>
    <submittedName>
        <fullName evidence="4">Nucleoside hydrolase</fullName>
    </submittedName>
</protein>
<dbReference type="PANTHER" id="PTHR12304:SF4">
    <property type="entry name" value="URIDINE NUCLEOSIDASE"/>
    <property type="match status" value="1"/>
</dbReference>
<dbReference type="InterPro" id="IPR036452">
    <property type="entry name" value="Ribo_hydro-like"/>
</dbReference>
<dbReference type="InterPro" id="IPR001910">
    <property type="entry name" value="Inosine/uridine_hydrolase_dom"/>
</dbReference>
<reference evidence="4 5" key="1">
    <citation type="submission" date="2014-12" db="EMBL/GenBank/DDBJ databases">
        <title>16Stimator: statistical estimation of ribosomal gene copy numbers from draft genome assemblies.</title>
        <authorList>
            <person name="Perisin M.A."/>
            <person name="Vetter M."/>
            <person name="Gilbert J.A."/>
            <person name="Bergelson J."/>
        </authorList>
    </citation>
    <scope>NUCLEOTIDE SEQUENCE [LARGE SCALE GENOMIC DNA]</scope>
    <source>
        <strain evidence="4 5">MEDvA23</strain>
    </source>
</reference>
<evidence type="ECO:0000313" key="4">
    <source>
        <dbReference type="EMBL" id="KIQ37017.1"/>
    </source>
</evidence>
<gene>
    <name evidence="4" type="ORF">RT97_01175</name>
</gene>
<dbReference type="Gene3D" id="3.90.245.10">
    <property type="entry name" value="Ribonucleoside hydrolase-like"/>
    <property type="match status" value="1"/>
</dbReference>
<dbReference type="AlphaFoldDB" id="A0A0D0LFW5"/>
<dbReference type="PANTHER" id="PTHR12304">
    <property type="entry name" value="INOSINE-URIDINE PREFERRING NUCLEOSIDE HYDROLASE"/>
    <property type="match status" value="1"/>
</dbReference>
<organism evidence="4 5">
    <name type="scientific">Variovorax paradoxus</name>
    <dbReference type="NCBI Taxonomy" id="34073"/>
    <lineage>
        <taxon>Bacteria</taxon>
        <taxon>Pseudomonadati</taxon>
        <taxon>Pseudomonadota</taxon>
        <taxon>Betaproteobacteria</taxon>
        <taxon>Burkholderiales</taxon>
        <taxon>Comamonadaceae</taxon>
        <taxon>Variovorax</taxon>
    </lineage>
</organism>
<evidence type="ECO:0000256" key="2">
    <source>
        <dbReference type="ARBA" id="ARBA00023295"/>
    </source>
</evidence>
<dbReference type="EMBL" id="JXQQ01000004">
    <property type="protein sequence ID" value="KIQ37017.1"/>
    <property type="molecule type" value="Genomic_DNA"/>
</dbReference>
<evidence type="ECO:0000259" key="3">
    <source>
        <dbReference type="Pfam" id="PF01156"/>
    </source>
</evidence>
<feature type="domain" description="Inosine/uridine-preferring nucleoside hydrolase" evidence="3">
    <location>
        <begin position="46"/>
        <end position="375"/>
    </location>
</feature>
<dbReference type="PROSITE" id="PS51257">
    <property type="entry name" value="PROKAR_LIPOPROTEIN"/>
    <property type="match status" value="1"/>
</dbReference>
<dbReference type="Proteomes" id="UP000032067">
    <property type="component" value="Unassembled WGS sequence"/>
</dbReference>
<dbReference type="RefSeq" id="WP_042576949.1">
    <property type="nucleotide sequence ID" value="NZ_JXQQ01000004.1"/>
</dbReference>
<dbReference type="GO" id="GO:0008477">
    <property type="term" value="F:purine nucleosidase activity"/>
    <property type="evidence" value="ECO:0007669"/>
    <property type="project" value="TreeGrafter"/>
</dbReference>
<dbReference type="OrthoDB" id="9797882at2"/>
<evidence type="ECO:0000313" key="5">
    <source>
        <dbReference type="Proteomes" id="UP000032067"/>
    </source>
</evidence>
<keyword evidence="2" id="KW-0326">Glycosidase</keyword>
<name>A0A0D0LFW5_VARPD</name>